<evidence type="ECO:0000313" key="3">
    <source>
        <dbReference type="Proteomes" id="UP000050342"/>
    </source>
</evidence>
<dbReference type="Proteomes" id="UP000050342">
    <property type="component" value="Unassembled WGS sequence"/>
</dbReference>
<feature type="transmembrane region" description="Helical" evidence="1">
    <location>
        <begin position="310"/>
        <end position="331"/>
    </location>
</feature>
<organism evidence="2 3">
    <name type="scientific">Pseudomonas endophytica</name>
    <dbReference type="NCBI Taxonomy" id="1563157"/>
    <lineage>
        <taxon>Bacteria</taxon>
        <taxon>Pseudomonadati</taxon>
        <taxon>Pseudomonadota</taxon>
        <taxon>Gammaproteobacteria</taxon>
        <taxon>Pseudomonadales</taxon>
        <taxon>Pseudomonadaceae</taxon>
        <taxon>Pseudomonas</taxon>
    </lineage>
</organism>
<feature type="transmembrane region" description="Helical" evidence="1">
    <location>
        <begin position="170"/>
        <end position="191"/>
    </location>
</feature>
<evidence type="ECO:0008006" key="4">
    <source>
        <dbReference type="Google" id="ProtNLM"/>
    </source>
</evidence>
<feature type="transmembrane region" description="Helical" evidence="1">
    <location>
        <begin position="273"/>
        <end position="298"/>
    </location>
</feature>
<feature type="transmembrane region" description="Helical" evidence="1">
    <location>
        <begin position="212"/>
        <end position="233"/>
    </location>
</feature>
<feature type="transmembrane region" description="Helical" evidence="1">
    <location>
        <begin position="245"/>
        <end position="261"/>
    </location>
</feature>
<dbReference type="AlphaFoldDB" id="A0A0Q1CK35"/>
<feature type="transmembrane region" description="Helical" evidence="1">
    <location>
        <begin position="94"/>
        <end position="114"/>
    </location>
</feature>
<name>A0A0Q1CK35_9PSED</name>
<proteinExistence type="predicted"/>
<feature type="transmembrane region" description="Helical" evidence="1">
    <location>
        <begin position="59"/>
        <end position="79"/>
    </location>
</feature>
<dbReference type="Pfam" id="PF13687">
    <property type="entry name" value="DUF4153"/>
    <property type="match status" value="1"/>
</dbReference>
<feature type="transmembrane region" description="Helical" evidence="1">
    <location>
        <begin position="343"/>
        <end position="364"/>
    </location>
</feature>
<feature type="transmembrane region" description="Helical" evidence="1">
    <location>
        <begin position="135"/>
        <end position="158"/>
    </location>
</feature>
<dbReference type="InterPro" id="IPR025291">
    <property type="entry name" value="DUF4153"/>
</dbReference>
<evidence type="ECO:0000313" key="2">
    <source>
        <dbReference type="EMBL" id="KQB55272.1"/>
    </source>
</evidence>
<keyword evidence="1" id="KW-1133">Transmembrane helix</keyword>
<sequence>MLSLNRSVYACLAIGLVQGLLLWLAQNVASSSLEYALVTLSLVGGINLILLGSSAFQRGTVWLVILFTSVMTAISAWVFQSGGDFWLYGHWLEGSWVFFSVVITYIVTAFILSWPSREGRFTRYEDLFRHAWDTVFIVLLGLLLNGVFWALLLLWGGLFKMLGIEALNKLFFTEGFAFVSSMMVFALGLHMGRENDRVIGLLRGILLTLCRFLLPFSSMIVIVFICALPFTGLEPIWDTGYSTPIMLWLVAVNLFFLNGVYQDGHQSSGYPVWLVRMVGACLLCLPVLVLLAGYSTWLRIEQYGLTPSRLLAMILVLVVFAHSVAAVWAVVVPQRQWLWSLRVSNPVIALGCVVVLLAIHTPWFNPLHYSTKNQVERVLSGKTPVADFDANTLLNYLGPPGKQAYDALLAQVKHGEVLSEPERQVLLTRLKEAKPGQNMSAKHDRVLEWIGPAVDGSEQFDALGMAGHVCRFPGCAMWAVDLDQDGQHEVLQLPKQKWSGPLYFFKRDVQGKWQRAGMFEFDGNPQELIDQIREGNAKVVKPRYQSLQMGEVELSPQPDRSPTP</sequence>
<keyword evidence="1" id="KW-0472">Membrane</keyword>
<accession>A0A0Q1CK35</accession>
<dbReference type="RefSeq" id="WP_055101342.1">
    <property type="nucleotide sequence ID" value="NZ_LLWH01000014.1"/>
</dbReference>
<dbReference type="OrthoDB" id="7022049at2"/>
<gene>
    <name evidence="2" type="ORF">AQS70_18935</name>
</gene>
<dbReference type="STRING" id="1563157.AQS70_18935"/>
<feature type="transmembrane region" description="Helical" evidence="1">
    <location>
        <begin position="7"/>
        <end position="26"/>
    </location>
</feature>
<feature type="transmembrane region" description="Helical" evidence="1">
    <location>
        <begin position="32"/>
        <end position="52"/>
    </location>
</feature>
<reference evidence="2 3" key="1">
    <citation type="submission" date="2015-10" db="EMBL/GenBank/DDBJ databases">
        <title>Pseudomonas helleri sp. nov. and Pseudomonas weihenstephanensis sp. nov., isolated from raw cows milk.</title>
        <authorList>
            <person name="Von Neubeck M."/>
            <person name="Huptas C."/>
            <person name="Wenning M."/>
            <person name="Scherer S."/>
        </authorList>
    </citation>
    <scope>NUCLEOTIDE SEQUENCE [LARGE SCALE GENOMIC DNA]</scope>
    <source>
        <strain evidence="2 3">BSTT44</strain>
    </source>
</reference>
<comment type="caution">
    <text evidence="2">The sequence shown here is derived from an EMBL/GenBank/DDBJ whole genome shotgun (WGS) entry which is preliminary data.</text>
</comment>
<protein>
    <recommendedName>
        <fullName evidence="4">DUF4153 domain-containing protein</fullName>
    </recommendedName>
</protein>
<dbReference type="EMBL" id="LLWH01000014">
    <property type="protein sequence ID" value="KQB55272.1"/>
    <property type="molecule type" value="Genomic_DNA"/>
</dbReference>
<keyword evidence="3" id="KW-1185">Reference proteome</keyword>
<keyword evidence="1" id="KW-0812">Transmembrane</keyword>
<evidence type="ECO:0000256" key="1">
    <source>
        <dbReference type="SAM" id="Phobius"/>
    </source>
</evidence>